<gene>
    <name evidence="1" type="ORF">LNTAR_25320</name>
</gene>
<dbReference type="RefSeq" id="WP_007280717.1">
    <property type="nucleotide sequence ID" value="NZ_ABCK01000029.1"/>
</dbReference>
<proteinExistence type="predicted"/>
<dbReference type="eggNOG" id="COG0400">
    <property type="taxonomic scope" value="Bacteria"/>
</dbReference>
<reference evidence="1 2" key="1">
    <citation type="journal article" date="2010" name="J. Bacteriol.">
        <title>Genome sequence of Lentisphaera araneosa HTCC2155T, the type species of the order Lentisphaerales in the phylum Lentisphaerae.</title>
        <authorList>
            <person name="Thrash J.C."/>
            <person name="Cho J.C."/>
            <person name="Vergin K.L."/>
            <person name="Morris R.M."/>
            <person name="Giovannoni S.J."/>
        </authorList>
    </citation>
    <scope>NUCLEOTIDE SEQUENCE [LARGE SCALE GENOMIC DNA]</scope>
    <source>
        <strain evidence="1 2">HTCC2155</strain>
    </source>
</reference>
<organism evidence="1 2">
    <name type="scientific">Lentisphaera araneosa HTCC2155</name>
    <dbReference type="NCBI Taxonomy" id="313628"/>
    <lineage>
        <taxon>Bacteria</taxon>
        <taxon>Pseudomonadati</taxon>
        <taxon>Lentisphaerota</taxon>
        <taxon>Lentisphaeria</taxon>
        <taxon>Lentisphaerales</taxon>
        <taxon>Lentisphaeraceae</taxon>
        <taxon>Lentisphaera</taxon>
    </lineage>
</organism>
<dbReference type="EMBL" id="ABCK01000029">
    <property type="protein sequence ID" value="EDM25451.1"/>
    <property type="molecule type" value="Genomic_DNA"/>
</dbReference>
<protein>
    <submittedName>
        <fullName evidence="1">Uncharacterized protein</fullName>
    </submittedName>
</protein>
<sequence>MMIKTIAVVLVLTLIHNLYALENDHTQNDLVIPKIIHQVPRHGKRVKIFHKKYLGTQIYHSLYLPSDWQKEKKYPVIVEYAGNKWRDYPGTIEGCKIGFGISAGKGVIWLCLPYVDEKNKANAASWWGNIDATVAYCKKTVNEVCVQYGGDPAQVFIAGFSRGSIACNYIGLHDDEIASLWKGFICHSHYDGLRKWPYAESDKASAKSRLQRLAKRPQFISQEKSIIKTKQYLKTNYPNGEFTFLEMSFPQHSDTWVLKDCPERKELREWFWKTQK</sequence>
<dbReference type="Proteomes" id="UP000004947">
    <property type="component" value="Unassembled WGS sequence"/>
</dbReference>
<accession>A6DSA6</accession>
<name>A6DSA6_9BACT</name>
<dbReference type="STRING" id="313628.LNTAR_25320"/>
<dbReference type="OrthoDB" id="253099at2"/>
<dbReference type="SUPFAM" id="SSF53474">
    <property type="entry name" value="alpha/beta-Hydrolases"/>
    <property type="match status" value="1"/>
</dbReference>
<dbReference type="AlphaFoldDB" id="A6DSA6"/>
<dbReference type="InterPro" id="IPR029058">
    <property type="entry name" value="AB_hydrolase_fold"/>
</dbReference>
<evidence type="ECO:0000313" key="2">
    <source>
        <dbReference type="Proteomes" id="UP000004947"/>
    </source>
</evidence>
<dbReference type="Gene3D" id="3.40.50.1820">
    <property type="entry name" value="alpha/beta hydrolase"/>
    <property type="match status" value="1"/>
</dbReference>
<comment type="caution">
    <text evidence="1">The sequence shown here is derived from an EMBL/GenBank/DDBJ whole genome shotgun (WGS) entry which is preliminary data.</text>
</comment>
<keyword evidence="2" id="KW-1185">Reference proteome</keyword>
<evidence type="ECO:0000313" key="1">
    <source>
        <dbReference type="EMBL" id="EDM25451.1"/>
    </source>
</evidence>